<feature type="domain" description="Aminoglycoside phosphotransferase" evidence="2">
    <location>
        <begin position="36"/>
        <end position="264"/>
    </location>
</feature>
<gene>
    <name evidence="3" type="ORF">HNR42_001595</name>
</gene>
<dbReference type="GO" id="GO:0004413">
    <property type="term" value="F:homoserine kinase activity"/>
    <property type="evidence" value="ECO:0007669"/>
    <property type="project" value="TreeGrafter"/>
</dbReference>
<keyword evidence="4" id="KW-1185">Reference proteome</keyword>
<keyword evidence="3" id="KW-0808">Transferase</keyword>
<dbReference type="Pfam" id="PF01636">
    <property type="entry name" value="APH"/>
    <property type="match status" value="1"/>
</dbReference>
<dbReference type="GO" id="GO:0009088">
    <property type="term" value="P:threonine biosynthetic process"/>
    <property type="evidence" value="ECO:0007669"/>
    <property type="project" value="TreeGrafter"/>
</dbReference>
<evidence type="ECO:0000313" key="3">
    <source>
        <dbReference type="EMBL" id="MBB6098170.1"/>
    </source>
</evidence>
<dbReference type="InterPro" id="IPR002575">
    <property type="entry name" value="Aminoglycoside_PTrfase"/>
</dbReference>
<evidence type="ECO:0000313" key="4">
    <source>
        <dbReference type="Proteomes" id="UP000569951"/>
    </source>
</evidence>
<organism evidence="3 4">
    <name type="scientific">Deinobacterium chartae</name>
    <dbReference type="NCBI Taxonomy" id="521158"/>
    <lineage>
        <taxon>Bacteria</taxon>
        <taxon>Thermotogati</taxon>
        <taxon>Deinococcota</taxon>
        <taxon>Deinococci</taxon>
        <taxon>Deinococcales</taxon>
        <taxon>Deinococcaceae</taxon>
        <taxon>Deinobacterium</taxon>
    </lineage>
</organism>
<proteinExistence type="inferred from homology"/>
<keyword evidence="3" id="KW-0418">Kinase</keyword>
<sequence length="330" mass="37765">MLPETAARYQESVRDEAVRRFNLENLQPLNAFESFVFAAEQGGVPCILKITDTLRRRPEQILGELEFCDYLARGGLNVPRPLRSLEERSLEVIDVPGQAPFLAYLTTRAPGRHLRAADITPELLETYGRTVARMHALSETYTPSRPEYVRQQWHQDRHLQFERSLTRASEAARQHAQGALSRLRVLPAPRRGLGLIHSDLHAGNLHIDGDRLHVFDFDDLEYNHFVYDLAVVLYYAFYLHDPARESREAFGARFLEGLLAGYRRERRLNPEDLAPLRDMLILRDAVMLGVLFDNWDLAQISASERAYLEEVHARLEAGVPVFEPNVSVLA</sequence>
<dbReference type="SUPFAM" id="SSF56112">
    <property type="entry name" value="Protein kinase-like (PK-like)"/>
    <property type="match status" value="1"/>
</dbReference>
<comment type="similarity">
    <text evidence="1">Belongs to the pseudomonas-type ThrB family.</text>
</comment>
<dbReference type="PANTHER" id="PTHR21064:SF6">
    <property type="entry name" value="AMINOGLYCOSIDE PHOSPHOTRANSFERASE DOMAIN-CONTAINING PROTEIN"/>
    <property type="match status" value="1"/>
</dbReference>
<dbReference type="Gene3D" id="3.90.1200.10">
    <property type="match status" value="1"/>
</dbReference>
<dbReference type="RefSeq" id="WP_183986332.1">
    <property type="nucleotide sequence ID" value="NZ_JACHHG010000005.1"/>
</dbReference>
<comment type="caution">
    <text evidence="3">The sequence shown here is derived from an EMBL/GenBank/DDBJ whole genome shotgun (WGS) entry which is preliminary data.</text>
</comment>
<dbReference type="Proteomes" id="UP000569951">
    <property type="component" value="Unassembled WGS sequence"/>
</dbReference>
<protein>
    <submittedName>
        <fullName evidence="3">Ser/Thr protein kinase RdoA (MazF antagonist)</fullName>
    </submittedName>
</protein>
<reference evidence="3 4" key="1">
    <citation type="submission" date="2020-08" db="EMBL/GenBank/DDBJ databases">
        <title>Genomic Encyclopedia of Type Strains, Phase IV (KMG-IV): sequencing the most valuable type-strain genomes for metagenomic binning, comparative biology and taxonomic classification.</title>
        <authorList>
            <person name="Goeker M."/>
        </authorList>
    </citation>
    <scope>NUCLEOTIDE SEQUENCE [LARGE SCALE GENOMIC DNA]</scope>
    <source>
        <strain evidence="3 4">DSM 21458</strain>
    </source>
</reference>
<dbReference type="EMBL" id="JACHHG010000005">
    <property type="protein sequence ID" value="MBB6098170.1"/>
    <property type="molecule type" value="Genomic_DNA"/>
</dbReference>
<accession>A0A841I163</accession>
<dbReference type="PANTHER" id="PTHR21064">
    <property type="entry name" value="AMINOGLYCOSIDE PHOSPHOTRANSFERASE DOMAIN-CONTAINING PROTEIN-RELATED"/>
    <property type="match status" value="1"/>
</dbReference>
<dbReference type="InterPro" id="IPR050249">
    <property type="entry name" value="Pseudomonas-type_ThrB"/>
</dbReference>
<dbReference type="AlphaFoldDB" id="A0A841I163"/>
<dbReference type="InterPro" id="IPR011009">
    <property type="entry name" value="Kinase-like_dom_sf"/>
</dbReference>
<name>A0A841I163_9DEIO</name>
<evidence type="ECO:0000256" key="1">
    <source>
        <dbReference type="ARBA" id="ARBA00038240"/>
    </source>
</evidence>
<evidence type="ECO:0000259" key="2">
    <source>
        <dbReference type="Pfam" id="PF01636"/>
    </source>
</evidence>